<dbReference type="GO" id="GO:0004150">
    <property type="term" value="F:dihydroneopterin aldolase activity"/>
    <property type="evidence" value="ECO:0007669"/>
    <property type="project" value="InterPro"/>
</dbReference>
<dbReference type="EMBL" id="CACVAZ010000219">
    <property type="protein sequence ID" value="CAA6827319.1"/>
    <property type="molecule type" value="Genomic_DNA"/>
</dbReference>
<reference evidence="2" key="1">
    <citation type="submission" date="2020-01" db="EMBL/GenBank/DDBJ databases">
        <authorList>
            <person name="Meier V. D."/>
            <person name="Meier V D."/>
        </authorList>
    </citation>
    <scope>NUCLEOTIDE SEQUENCE</scope>
    <source>
        <strain evidence="2">HLG_WM_MAG_02</strain>
    </source>
</reference>
<dbReference type="GO" id="GO:0006760">
    <property type="term" value="P:folic acid-containing compound metabolic process"/>
    <property type="evidence" value="ECO:0007669"/>
    <property type="project" value="InterPro"/>
</dbReference>
<dbReference type="Pfam" id="PF02152">
    <property type="entry name" value="FolB"/>
    <property type="match status" value="1"/>
</dbReference>
<evidence type="ECO:0000259" key="1">
    <source>
        <dbReference type="SMART" id="SM00905"/>
    </source>
</evidence>
<name>A0A6S6UJ04_9BACT</name>
<protein>
    <submittedName>
        <fullName evidence="2">Dihydroneopterin aldolase</fullName>
    </submittedName>
</protein>
<dbReference type="InterPro" id="IPR043133">
    <property type="entry name" value="GTP-CH-I_C/QueF"/>
</dbReference>
<dbReference type="Gene3D" id="3.30.1130.10">
    <property type="match status" value="1"/>
</dbReference>
<dbReference type="SUPFAM" id="SSF55620">
    <property type="entry name" value="Tetrahydrobiopterin biosynthesis enzymes-like"/>
    <property type="match status" value="1"/>
</dbReference>
<dbReference type="SMART" id="SM00905">
    <property type="entry name" value="FolB"/>
    <property type="match status" value="1"/>
</dbReference>
<organism evidence="2">
    <name type="scientific">uncultured Sulfurovum sp</name>
    <dbReference type="NCBI Taxonomy" id="269237"/>
    <lineage>
        <taxon>Bacteria</taxon>
        <taxon>Pseudomonadati</taxon>
        <taxon>Campylobacterota</taxon>
        <taxon>Epsilonproteobacteria</taxon>
        <taxon>Campylobacterales</taxon>
        <taxon>Sulfurovaceae</taxon>
        <taxon>Sulfurovum</taxon>
        <taxon>environmental samples</taxon>
    </lineage>
</organism>
<dbReference type="NCBIfam" id="TIGR00526">
    <property type="entry name" value="folB_dom"/>
    <property type="match status" value="1"/>
</dbReference>
<sequence length="109" mass="12844">MTIHIEELTFDCIIGILDFERLEVQKIIIDLSIDYHYYNNFFINYAQVIALVQKDMINNKYELLETALNELEIKLLSTYPQIKRFTLKITKPNIINNAKVSLSKNFSNL</sequence>
<accession>A0A6S6UJ04</accession>
<dbReference type="InterPro" id="IPR006157">
    <property type="entry name" value="FolB_dom"/>
</dbReference>
<dbReference type="AlphaFoldDB" id="A0A6S6UJ04"/>
<evidence type="ECO:0000313" key="2">
    <source>
        <dbReference type="EMBL" id="CAA6827319.1"/>
    </source>
</evidence>
<gene>
    <name evidence="2" type="ORF">HELGO_WM27066</name>
</gene>
<proteinExistence type="predicted"/>
<feature type="domain" description="Dihydroneopterin aldolase/epimerase" evidence="1">
    <location>
        <begin position="3"/>
        <end position="104"/>
    </location>
</feature>